<dbReference type="AlphaFoldDB" id="A0AAV7UDH3"/>
<evidence type="ECO:0000256" key="1">
    <source>
        <dbReference type="SAM" id="MobiDB-lite"/>
    </source>
</evidence>
<feature type="region of interest" description="Disordered" evidence="1">
    <location>
        <begin position="105"/>
        <end position="132"/>
    </location>
</feature>
<evidence type="ECO:0000313" key="2">
    <source>
        <dbReference type="EMBL" id="KAJ1186449.1"/>
    </source>
</evidence>
<feature type="compositionally biased region" description="Low complexity" evidence="1">
    <location>
        <begin position="107"/>
        <end position="116"/>
    </location>
</feature>
<gene>
    <name evidence="2" type="ORF">NDU88_003230</name>
</gene>
<sequence length="132" mass="14350">MPTGSPRQVLGPTKALTHRDKVAITGLAEEIRSRRLFPQINDMSLFLDSIDEAFVVEGTRSKRRTRGQPNVRQAAEERAKVLKETPLHMQSSNITPGGLVELELDSDTASSVSTVTGELGGPKVTPRSADEL</sequence>
<dbReference type="EMBL" id="JANPWB010000005">
    <property type="protein sequence ID" value="KAJ1186449.1"/>
    <property type="molecule type" value="Genomic_DNA"/>
</dbReference>
<dbReference type="Proteomes" id="UP001066276">
    <property type="component" value="Chromosome 3_1"/>
</dbReference>
<name>A0AAV7UDH3_PLEWA</name>
<keyword evidence="3" id="KW-1185">Reference proteome</keyword>
<protein>
    <submittedName>
        <fullName evidence="2">Uncharacterized protein</fullName>
    </submittedName>
</protein>
<comment type="caution">
    <text evidence="2">The sequence shown here is derived from an EMBL/GenBank/DDBJ whole genome shotgun (WGS) entry which is preliminary data.</text>
</comment>
<accession>A0AAV7UDH3</accession>
<proteinExistence type="predicted"/>
<reference evidence="2" key="1">
    <citation type="journal article" date="2022" name="bioRxiv">
        <title>Sequencing and chromosome-scale assembly of the giantPleurodeles waltlgenome.</title>
        <authorList>
            <person name="Brown T."/>
            <person name="Elewa A."/>
            <person name="Iarovenko S."/>
            <person name="Subramanian E."/>
            <person name="Araus A.J."/>
            <person name="Petzold A."/>
            <person name="Susuki M."/>
            <person name="Suzuki K.-i.T."/>
            <person name="Hayashi T."/>
            <person name="Toyoda A."/>
            <person name="Oliveira C."/>
            <person name="Osipova E."/>
            <person name="Leigh N.D."/>
            <person name="Simon A."/>
            <person name="Yun M.H."/>
        </authorList>
    </citation>
    <scope>NUCLEOTIDE SEQUENCE</scope>
    <source>
        <strain evidence="2">20211129_DDA</strain>
        <tissue evidence="2">Liver</tissue>
    </source>
</reference>
<evidence type="ECO:0000313" key="3">
    <source>
        <dbReference type="Proteomes" id="UP001066276"/>
    </source>
</evidence>
<organism evidence="2 3">
    <name type="scientific">Pleurodeles waltl</name>
    <name type="common">Iberian ribbed newt</name>
    <dbReference type="NCBI Taxonomy" id="8319"/>
    <lineage>
        <taxon>Eukaryota</taxon>
        <taxon>Metazoa</taxon>
        <taxon>Chordata</taxon>
        <taxon>Craniata</taxon>
        <taxon>Vertebrata</taxon>
        <taxon>Euteleostomi</taxon>
        <taxon>Amphibia</taxon>
        <taxon>Batrachia</taxon>
        <taxon>Caudata</taxon>
        <taxon>Salamandroidea</taxon>
        <taxon>Salamandridae</taxon>
        <taxon>Pleurodelinae</taxon>
        <taxon>Pleurodeles</taxon>
    </lineage>
</organism>